<evidence type="ECO:0000259" key="1">
    <source>
        <dbReference type="PROSITE" id="PS51332"/>
    </source>
</evidence>
<name>A0A2T7UG67_9BURK</name>
<dbReference type="STRING" id="1293045.H663_00700"/>
<dbReference type="CDD" id="cd02065">
    <property type="entry name" value="B12-binding_like"/>
    <property type="match status" value="1"/>
</dbReference>
<dbReference type="InterPro" id="IPR036724">
    <property type="entry name" value="Cobalamin-bd_sf"/>
</dbReference>
<proteinExistence type="predicted"/>
<dbReference type="GO" id="GO:0046872">
    <property type="term" value="F:metal ion binding"/>
    <property type="evidence" value="ECO:0007669"/>
    <property type="project" value="InterPro"/>
</dbReference>
<dbReference type="Pfam" id="PF02310">
    <property type="entry name" value="B12-binding"/>
    <property type="match status" value="1"/>
</dbReference>
<organism evidence="2 3">
    <name type="scientific">Limnohabitans planktonicus II-D5</name>
    <dbReference type="NCBI Taxonomy" id="1293045"/>
    <lineage>
        <taxon>Bacteria</taxon>
        <taxon>Pseudomonadati</taxon>
        <taxon>Pseudomonadota</taxon>
        <taxon>Betaproteobacteria</taxon>
        <taxon>Burkholderiales</taxon>
        <taxon>Comamonadaceae</taxon>
        <taxon>Limnohabitans</taxon>
    </lineage>
</organism>
<dbReference type="AlphaFoldDB" id="A0A2T7UG67"/>
<dbReference type="Proteomes" id="UP000037507">
    <property type="component" value="Unassembled WGS sequence"/>
</dbReference>
<dbReference type="OrthoDB" id="8561005at2"/>
<comment type="caution">
    <text evidence="2">The sequence shown here is derived from an EMBL/GenBank/DDBJ whole genome shotgun (WGS) entry which is preliminary data.</text>
</comment>
<feature type="domain" description="B12-binding" evidence="1">
    <location>
        <begin position="161"/>
        <end position="287"/>
    </location>
</feature>
<evidence type="ECO:0000313" key="3">
    <source>
        <dbReference type="Proteomes" id="UP000037507"/>
    </source>
</evidence>
<protein>
    <recommendedName>
        <fullName evidence="1">B12-binding domain-containing protein</fullName>
    </recommendedName>
</protein>
<gene>
    <name evidence="2" type="ORF">H663_006760</name>
</gene>
<dbReference type="SUPFAM" id="SSF52242">
    <property type="entry name" value="Cobalamin (vitamin B12)-binding domain"/>
    <property type="match status" value="1"/>
</dbReference>
<keyword evidence="3" id="KW-1185">Reference proteome</keyword>
<dbReference type="InterPro" id="IPR036594">
    <property type="entry name" value="Meth_synthase_dom"/>
</dbReference>
<sequence length="287" mass="31410">MLPGTCMSEFNDLGGPSNGLKRTHNLPEDCKESLLVVIEKQIIPRLLNVQQFFPAQAKKALASSDTESFDEQPEFQAFTQHCLSGDALKANQIVDALMGRGLAHDRIFLELITPAARHLGVLWEQDLCDFTQVTCGLAMMHQMIYRLGYASPAGQPDVGERERVMLACAPGSQHFLGLTIVADFFRQAGSEVVLEISSTESELLRAVANEWFDVVGISVALQSQLQTLPDLIAHLRASSGNPKVRVVLGGPIFLREEFSPQTLGADAIFTDAREAVGAVKRLVRSSY</sequence>
<dbReference type="Gene3D" id="1.10.1240.10">
    <property type="entry name" value="Methionine synthase domain"/>
    <property type="match status" value="1"/>
</dbReference>
<dbReference type="GO" id="GO:0031419">
    <property type="term" value="F:cobalamin binding"/>
    <property type="evidence" value="ECO:0007669"/>
    <property type="project" value="InterPro"/>
</dbReference>
<evidence type="ECO:0000313" key="2">
    <source>
        <dbReference type="EMBL" id="PVE43680.1"/>
    </source>
</evidence>
<dbReference type="InterPro" id="IPR006158">
    <property type="entry name" value="Cobalamin-bd"/>
</dbReference>
<dbReference type="PROSITE" id="PS51332">
    <property type="entry name" value="B12_BINDING"/>
    <property type="match status" value="1"/>
</dbReference>
<reference evidence="2" key="1">
    <citation type="submission" date="2017-04" db="EMBL/GenBank/DDBJ databases">
        <title>Unexpected and diverse lifestyles within the genus Limnohabitans.</title>
        <authorList>
            <person name="Kasalicky V."/>
            <person name="Mehrshad M."/>
            <person name="Andrei S.-A."/>
            <person name="Salcher M."/>
            <person name="Kratochvilova H."/>
            <person name="Simek K."/>
            <person name="Ghai R."/>
        </authorList>
    </citation>
    <scope>NUCLEOTIDE SEQUENCE [LARGE SCALE GENOMIC DNA]</scope>
    <source>
        <strain evidence="2">II-D5</strain>
    </source>
</reference>
<accession>A0A2T7UG67</accession>
<dbReference type="Gene3D" id="3.40.50.280">
    <property type="entry name" value="Cobalamin-binding domain"/>
    <property type="match status" value="1"/>
</dbReference>
<dbReference type="EMBL" id="LFYT02000005">
    <property type="protein sequence ID" value="PVE43680.1"/>
    <property type="molecule type" value="Genomic_DNA"/>
</dbReference>